<dbReference type="AlphaFoldDB" id="A0A061QUZ5"/>
<evidence type="ECO:0000256" key="16">
    <source>
        <dbReference type="PIRSR" id="PIRSR634015-3"/>
    </source>
</evidence>
<dbReference type="MEROPS" id="M01.004"/>
<feature type="non-terminal residue" evidence="19">
    <location>
        <position position="1"/>
    </location>
</feature>
<name>A0A061QUZ5_9CHLO</name>
<feature type="compositionally biased region" description="Basic residues" evidence="17">
    <location>
        <begin position="19"/>
        <end position="28"/>
    </location>
</feature>
<dbReference type="GO" id="GO:0005829">
    <property type="term" value="C:cytosol"/>
    <property type="evidence" value="ECO:0007669"/>
    <property type="project" value="TreeGrafter"/>
</dbReference>
<evidence type="ECO:0000256" key="12">
    <source>
        <dbReference type="ARBA" id="ARBA00030177"/>
    </source>
</evidence>
<comment type="function">
    <text evidence="2">Aminopeptidase that preferentially cleaves di- and tripeptides. Also has low epoxide hydrolase activity (in vitro). Can hydrolyze the epoxide leukotriene LTA(4) but it forms preferentially 5,6-dihydroxy-7,9,11,14-eicosatetraenoic acid rather than the cytokine leukotriene B(4) as the product compared to the homologous mammalian enzyme (in vitro).</text>
</comment>
<keyword evidence="11" id="KW-0482">Metalloprotease</keyword>
<keyword evidence="10 16" id="KW-0862">Zinc</keyword>
<feature type="region of interest" description="Disordered" evidence="17">
    <location>
        <begin position="18"/>
        <end position="52"/>
    </location>
</feature>
<evidence type="ECO:0000256" key="7">
    <source>
        <dbReference type="ARBA" id="ARBA00022670"/>
    </source>
</evidence>
<reference evidence="19" key="1">
    <citation type="submission" date="2014-05" db="EMBL/GenBank/DDBJ databases">
        <title>The transcriptome of the halophilic microalga Tetraselmis sp. GSL018 isolated from the Great Salt Lake, Utah.</title>
        <authorList>
            <person name="Jinkerson R.E."/>
            <person name="D'Adamo S."/>
            <person name="Posewitz M.C."/>
        </authorList>
    </citation>
    <scope>NUCLEOTIDE SEQUENCE</scope>
    <source>
        <strain evidence="19">GSL018</strain>
    </source>
</reference>
<dbReference type="InterPro" id="IPR001930">
    <property type="entry name" value="Peptidase_M1"/>
</dbReference>
<evidence type="ECO:0000256" key="11">
    <source>
        <dbReference type="ARBA" id="ARBA00023049"/>
    </source>
</evidence>
<sequence length="431" mass="49086">GDPCQVLLPVPRHAGCQGHVHRRRHRPRRAEGPDECDPLGRRRAQGRRPQDLPVRAEGEEVAGPYLWGRYDLLLLPPSFPYGGMENPCLTFVTPTLLAGDRSLANVVAHEIAHSWFGNLITNVTWEHFWLNEGWTVFMERKILGRVYGEKTLQFHAAMGYVDLREAVDSIGRDHGFTRLVPDLSGGLDPDDAFSKVPYEKGFYFLYYLQGLVGVEDFEAFMKDYVQRFKFETVSSEEFKAFFTAYFTSRTELEAVDWDVWLYSPGLPPVENSYDHTLADASMNLAKSWHTCDIMGIGGEPPKAASPSDLDGWSSLQVVLFLDKLGEFRSMTPLSPVITRKMNEFYKLDDSNNTEIRCSWYLLCIKAGDETVLPKVTNLLREQGRMKFLRPLYRALFRSEATKQLALETFADLRDTYHPIASKMLSSDLGFS</sequence>
<evidence type="ECO:0000256" key="17">
    <source>
        <dbReference type="SAM" id="MobiDB-lite"/>
    </source>
</evidence>
<feature type="binding site" evidence="16">
    <location>
        <position position="109"/>
    </location>
    <ligand>
        <name>Zn(2+)</name>
        <dbReference type="ChEBI" id="CHEBI:29105"/>
        <note>catalytic</note>
    </ligand>
</feature>
<feature type="binding site" evidence="16">
    <location>
        <position position="132"/>
    </location>
    <ligand>
        <name>Zn(2+)</name>
        <dbReference type="ChEBI" id="CHEBI:29105"/>
        <note>catalytic</note>
    </ligand>
</feature>
<dbReference type="SUPFAM" id="SSF55486">
    <property type="entry name" value="Metalloproteases ('zincins'), catalytic domain"/>
    <property type="match status" value="1"/>
</dbReference>
<dbReference type="Pfam" id="PF09127">
    <property type="entry name" value="Leuk-A4-hydro_C"/>
    <property type="match status" value="1"/>
</dbReference>
<evidence type="ECO:0000256" key="5">
    <source>
        <dbReference type="ARBA" id="ARBA00013006"/>
    </source>
</evidence>
<feature type="active site" description="Proton acceptor" evidence="15">
    <location>
        <position position="110"/>
    </location>
</feature>
<organism evidence="19">
    <name type="scientific">Tetraselmis sp. GSL018</name>
    <dbReference type="NCBI Taxonomy" id="582737"/>
    <lineage>
        <taxon>Eukaryota</taxon>
        <taxon>Viridiplantae</taxon>
        <taxon>Chlorophyta</taxon>
        <taxon>core chlorophytes</taxon>
        <taxon>Chlorodendrophyceae</taxon>
        <taxon>Chlorodendrales</taxon>
        <taxon>Chlorodendraceae</taxon>
        <taxon>Tetraselmis</taxon>
    </lineage>
</organism>
<keyword evidence="9 19" id="KW-0378">Hydrolase</keyword>
<dbReference type="EC" id="3.3.2.10" evidence="5"/>
<comment type="subcellular location">
    <subcellularLocation>
        <location evidence="3">Cytoplasm</location>
    </subcellularLocation>
</comment>
<evidence type="ECO:0000256" key="4">
    <source>
        <dbReference type="ARBA" id="ARBA00010136"/>
    </source>
</evidence>
<feature type="active site" description="Proton donor" evidence="15">
    <location>
        <position position="198"/>
    </location>
</feature>
<dbReference type="PRINTS" id="PR00756">
    <property type="entry name" value="ALADIPTASE"/>
</dbReference>
<feature type="binding site" evidence="16">
    <location>
        <position position="113"/>
    </location>
    <ligand>
        <name>Zn(2+)</name>
        <dbReference type="ChEBI" id="CHEBI:29105"/>
        <note>catalytic</note>
    </ligand>
</feature>
<comment type="cofactor">
    <cofactor evidence="16">
        <name>Zn(2+)</name>
        <dbReference type="ChEBI" id="CHEBI:29105"/>
    </cofactor>
    <text evidence="16">Binds 1 zinc ion per subunit.</text>
</comment>
<feature type="domain" description="Peptidase M1 leukotriene A4 hydrolase/aminopeptidase C-terminal" evidence="18">
    <location>
        <begin position="276"/>
        <end position="428"/>
    </location>
</feature>
<evidence type="ECO:0000256" key="14">
    <source>
        <dbReference type="ARBA" id="ARBA00071930"/>
    </source>
</evidence>
<dbReference type="Pfam" id="PF01433">
    <property type="entry name" value="Peptidase_M1"/>
    <property type="match status" value="1"/>
</dbReference>
<evidence type="ECO:0000256" key="1">
    <source>
        <dbReference type="ARBA" id="ARBA00001268"/>
    </source>
</evidence>
<evidence type="ECO:0000256" key="6">
    <source>
        <dbReference type="ARBA" id="ARBA00022490"/>
    </source>
</evidence>
<protein>
    <recommendedName>
        <fullName evidence="14">Leucine aminopeptidase</fullName>
        <ecNumber evidence="5">3.3.2.10</ecNumber>
    </recommendedName>
    <alternativeName>
        <fullName evidence="12">Epoxide hydrolase</fullName>
    </alternativeName>
    <alternativeName>
        <fullName evidence="13">Leukotriene A-4 hydrolase homolog</fullName>
    </alternativeName>
</protein>
<evidence type="ECO:0000256" key="8">
    <source>
        <dbReference type="ARBA" id="ARBA00022723"/>
    </source>
</evidence>
<keyword evidence="8 16" id="KW-0479">Metal-binding</keyword>
<dbReference type="SMART" id="SM01263">
    <property type="entry name" value="Leuk-A4-hydro_C"/>
    <property type="match status" value="1"/>
</dbReference>
<keyword evidence="6" id="KW-0963">Cytoplasm</keyword>
<dbReference type="PANTHER" id="PTHR45726:SF3">
    <property type="entry name" value="LEUKOTRIENE A-4 HYDROLASE"/>
    <property type="match status" value="1"/>
</dbReference>
<dbReference type="FunFam" id="3.30.2010.30:FF:000001">
    <property type="entry name" value="Leukotriene A(4) hydrolase"/>
    <property type="match status" value="1"/>
</dbReference>
<dbReference type="FunFam" id="1.10.390.10:FF:000003">
    <property type="entry name" value="Leukotriene A(4) hydrolase"/>
    <property type="match status" value="1"/>
</dbReference>
<dbReference type="EMBL" id="GBEZ01023337">
    <property type="protein sequence ID" value="JAC63543.1"/>
    <property type="molecule type" value="Transcribed_RNA"/>
</dbReference>
<evidence type="ECO:0000256" key="13">
    <source>
        <dbReference type="ARBA" id="ARBA00031416"/>
    </source>
</evidence>
<dbReference type="GO" id="GO:0004301">
    <property type="term" value="F:epoxide hydrolase activity"/>
    <property type="evidence" value="ECO:0007669"/>
    <property type="project" value="UniProtKB-EC"/>
</dbReference>
<dbReference type="InterPro" id="IPR038502">
    <property type="entry name" value="M1_LTA-4_hydro/amino_C_sf"/>
</dbReference>
<dbReference type="FunFam" id="1.25.40.320:FF:000001">
    <property type="entry name" value="Leukotriene A(4) hydrolase"/>
    <property type="match status" value="1"/>
</dbReference>
<keyword evidence="19" id="KW-0031">Aminopeptidase</keyword>
<evidence type="ECO:0000256" key="3">
    <source>
        <dbReference type="ARBA" id="ARBA00004496"/>
    </source>
</evidence>
<dbReference type="SUPFAM" id="SSF48371">
    <property type="entry name" value="ARM repeat"/>
    <property type="match status" value="1"/>
</dbReference>
<evidence type="ECO:0000256" key="15">
    <source>
        <dbReference type="PIRSR" id="PIRSR634015-1"/>
    </source>
</evidence>
<dbReference type="GO" id="GO:0006508">
    <property type="term" value="P:proteolysis"/>
    <property type="evidence" value="ECO:0007669"/>
    <property type="project" value="UniProtKB-KW"/>
</dbReference>
<dbReference type="GO" id="GO:0070006">
    <property type="term" value="F:metalloaminopeptidase activity"/>
    <property type="evidence" value="ECO:0007669"/>
    <property type="project" value="UniProtKB-ARBA"/>
</dbReference>
<comment type="catalytic activity">
    <reaction evidence="1">
        <text>an epoxide + H2O = an ethanediol</text>
        <dbReference type="Rhea" id="RHEA:19037"/>
        <dbReference type="ChEBI" id="CHEBI:15377"/>
        <dbReference type="ChEBI" id="CHEBI:32955"/>
        <dbReference type="ChEBI" id="CHEBI:140594"/>
        <dbReference type="EC" id="3.3.2.10"/>
    </reaction>
</comment>
<dbReference type="InterPro" id="IPR034015">
    <property type="entry name" value="M1_LTA4H"/>
</dbReference>
<dbReference type="Gene3D" id="1.25.40.320">
    <property type="entry name" value="Peptidase M1, leukotriene A4 hydrolase/aminopeptidase C-terminal domain"/>
    <property type="match status" value="1"/>
</dbReference>
<dbReference type="InterPro" id="IPR016024">
    <property type="entry name" value="ARM-type_fold"/>
</dbReference>
<dbReference type="InterPro" id="IPR014782">
    <property type="entry name" value="Peptidase_M1_dom"/>
</dbReference>
<accession>A0A061QUZ5</accession>
<dbReference type="InterPro" id="IPR027268">
    <property type="entry name" value="Peptidase_M4/M1_CTD_sf"/>
</dbReference>
<proteinExistence type="inferred from homology"/>
<evidence type="ECO:0000256" key="9">
    <source>
        <dbReference type="ARBA" id="ARBA00022801"/>
    </source>
</evidence>
<gene>
    <name evidence="19" type="ORF">TSPGSL018_20388</name>
</gene>
<dbReference type="Gene3D" id="1.10.390.10">
    <property type="entry name" value="Neutral Protease Domain 2"/>
    <property type="match status" value="1"/>
</dbReference>
<dbReference type="Gene3D" id="3.30.2010.30">
    <property type="match status" value="1"/>
</dbReference>
<evidence type="ECO:0000313" key="19">
    <source>
        <dbReference type="EMBL" id="JAC63543.1"/>
    </source>
</evidence>
<comment type="similarity">
    <text evidence="4">Belongs to the peptidase M1 family.</text>
</comment>
<evidence type="ECO:0000256" key="10">
    <source>
        <dbReference type="ARBA" id="ARBA00022833"/>
    </source>
</evidence>
<dbReference type="PANTHER" id="PTHR45726">
    <property type="entry name" value="LEUKOTRIENE A-4 HYDROLASE"/>
    <property type="match status" value="1"/>
</dbReference>
<dbReference type="InterPro" id="IPR015211">
    <property type="entry name" value="Peptidase_M1_C"/>
</dbReference>
<keyword evidence="7" id="KW-0645">Protease</keyword>
<dbReference type="GO" id="GO:0008270">
    <property type="term" value="F:zinc ion binding"/>
    <property type="evidence" value="ECO:0007669"/>
    <property type="project" value="InterPro"/>
</dbReference>
<evidence type="ECO:0000259" key="18">
    <source>
        <dbReference type="SMART" id="SM01263"/>
    </source>
</evidence>
<evidence type="ECO:0000256" key="2">
    <source>
        <dbReference type="ARBA" id="ARBA00002142"/>
    </source>
</evidence>